<evidence type="ECO:0000256" key="5">
    <source>
        <dbReference type="ARBA" id="ARBA00023054"/>
    </source>
</evidence>
<dbReference type="InterPro" id="IPR051756">
    <property type="entry name" value="Centrosomal_MT-associated"/>
</dbReference>
<gene>
    <name evidence="12" type="primary">cep57l1</name>
    <name evidence="12" type="ORF">N1851_012890</name>
</gene>
<evidence type="ECO:0000256" key="2">
    <source>
        <dbReference type="ARBA" id="ARBA00008179"/>
    </source>
</evidence>
<feature type="region of interest" description="Disordered" evidence="9">
    <location>
        <begin position="233"/>
        <end position="269"/>
    </location>
</feature>
<dbReference type="PANTHER" id="PTHR19336:SF10">
    <property type="entry name" value="CENTROSOMAL PROTEIN CEP57L1"/>
    <property type="match status" value="1"/>
</dbReference>
<evidence type="ECO:0000256" key="7">
    <source>
        <dbReference type="ARBA" id="ARBA00041218"/>
    </source>
</evidence>
<evidence type="ECO:0000256" key="1">
    <source>
        <dbReference type="ARBA" id="ARBA00004300"/>
    </source>
</evidence>
<name>A0AA47MVZ6_MERPO</name>
<evidence type="ECO:0000256" key="9">
    <source>
        <dbReference type="SAM" id="MobiDB-lite"/>
    </source>
</evidence>
<dbReference type="AlphaFoldDB" id="A0AA47MVZ6"/>
<evidence type="ECO:0000256" key="6">
    <source>
        <dbReference type="ARBA" id="ARBA00023212"/>
    </source>
</evidence>
<comment type="caution">
    <text evidence="12">The sequence shown here is derived from an EMBL/GenBank/DDBJ whole genome shotgun (WGS) entry which is preliminary data.</text>
</comment>
<evidence type="ECO:0000313" key="13">
    <source>
        <dbReference type="Proteomes" id="UP001174136"/>
    </source>
</evidence>
<dbReference type="GO" id="GO:0005813">
    <property type="term" value="C:centrosome"/>
    <property type="evidence" value="ECO:0007669"/>
    <property type="project" value="UniProtKB-SubCell"/>
</dbReference>
<keyword evidence="6" id="KW-0206">Cytoskeleton</keyword>
<dbReference type="InterPro" id="IPR024957">
    <property type="entry name" value="Cep57_MT-bd_dom"/>
</dbReference>
<evidence type="ECO:0000256" key="8">
    <source>
        <dbReference type="ARBA" id="ARBA00042578"/>
    </source>
</evidence>
<comment type="subcellular location">
    <subcellularLocation>
        <location evidence="1">Cytoplasm</location>
        <location evidence="1">Cytoskeleton</location>
        <location evidence="1">Microtubule organizing center</location>
        <location evidence="1">Centrosome</location>
    </subcellularLocation>
</comment>
<protein>
    <recommendedName>
        <fullName evidence="7">Centrosomal protein 57kDa-like protein 1</fullName>
    </recommendedName>
    <alternativeName>
        <fullName evidence="8">Cep57-related protein</fullName>
    </alternativeName>
</protein>
<accession>A0AA47MVZ6</accession>
<feature type="region of interest" description="Disordered" evidence="9">
    <location>
        <begin position="81"/>
        <end position="126"/>
    </location>
</feature>
<dbReference type="EMBL" id="JAOPHQ010002290">
    <property type="protein sequence ID" value="KAK0147642.1"/>
    <property type="molecule type" value="Genomic_DNA"/>
</dbReference>
<dbReference type="GO" id="GO:0042802">
    <property type="term" value="F:identical protein binding"/>
    <property type="evidence" value="ECO:0007669"/>
    <property type="project" value="InterPro"/>
</dbReference>
<organism evidence="12 13">
    <name type="scientific">Merluccius polli</name>
    <name type="common">Benguela hake</name>
    <name type="synonym">Merluccius cadenati</name>
    <dbReference type="NCBI Taxonomy" id="89951"/>
    <lineage>
        <taxon>Eukaryota</taxon>
        <taxon>Metazoa</taxon>
        <taxon>Chordata</taxon>
        <taxon>Craniata</taxon>
        <taxon>Vertebrata</taxon>
        <taxon>Euteleostomi</taxon>
        <taxon>Actinopterygii</taxon>
        <taxon>Neopterygii</taxon>
        <taxon>Teleostei</taxon>
        <taxon>Neoteleostei</taxon>
        <taxon>Acanthomorphata</taxon>
        <taxon>Zeiogadaria</taxon>
        <taxon>Gadariae</taxon>
        <taxon>Gadiformes</taxon>
        <taxon>Gadoidei</taxon>
        <taxon>Merlucciidae</taxon>
        <taxon>Merluccius</taxon>
    </lineage>
</organism>
<dbReference type="GO" id="GO:0043015">
    <property type="term" value="F:gamma-tubulin binding"/>
    <property type="evidence" value="ECO:0007669"/>
    <property type="project" value="InterPro"/>
</dbReference>
<dbReference type="Pfam" id="PF06657">
    <property type="entry name" value="Cep57_MT_bd"/>
    <property type="match status" value="1"/>
</dbReference>
<feature type="domain" description="Cep57 centrosome microtubule-binding" evidence="10">
    <location>
        <begin position="352"/>
        <end position="414"/>
    </location>
</feature>
<dbReference type="GO" id="GO:0008017">
    <property type="term" value="F:microtubule binding"/>
    <property type="evidence" value="ECO:0007669"/>
    <property type="project" value="InterPro"/>
</dbReference>
<evidence type="ECO:0000259" key="11">
    <source>
        <dbReference type="Pfam" id="PF14073"/>
    </source>
</evidence>
<comment type="similarity">
    <text evidence="2">Belongs to the translokin family.</text>
</comment>
<feature type="region of interest" description="Disordered" evidence="9">
    <location>
        <begin position="1"/>
        <end position="34"/>
    </location>
</feature>
<dbReference type="PANTHER" id="PTHR19336">
    <property type="entry name" value="UNCHARACTERIZED DUF1167"/>
    <property type="match status" value="1"/>
</dbReference>
<feature type="compositionally biased region" description="Polar residues" evidence="9">
    <location>
        <begin position="99"/>
        <end position="126"/>
    </location>
</feature>
<keyword evidence="4" id="KW-0493">Microtubule</keyword>
<evidence type="ECO:0000313" key="12">
    <source>
        <dbReference type="EMBL" id="KAK0147642.1"/>
    </source>
</evidence>
<sequence>METSYDQSPDSPSKNSYIGSYYRPPDRILPRPDPPVVSLNTLSISPRLSRTHDVSSKAVVDALKTLQEKIRRLELERKKAEKTAQQFSQPASSCERHTTSSTSFAGHTQTPHAGPAQNTSNKTELVSQLQSAEARCQVLEKQLDYMRLMVEKAEQDKNALAEEQASLQKQKASDSSSLQTQCEKLEKLEQECIKLSQTQSQAEMKMSLLEQKLIAEERERRLVQEKADELQREMDINHRLCSPPSEDLKPKKKSRRPSASKPSSEPLLLSCPKAKRMPFVAGTSTSPSHSVHANMQSLLHMLKHHQPQLCDRMHSLHQPRGGARKSLHQALSTASPEPETGGPTRVAQSLGSLSDLLLALQDELGQMSFEHQELVRQMEETPGRETGEDLERELESLLRKMEDKGVQITKLRKHQQTVRLLNQNTQRQTAGWNSRGQKASGVSPPPRPSPIWEERPGARRGGASQSNLQLLKETQRFRSSLKTDDLSWET</sequence>
<reference evidence="12" key="1">
    <citation type="journal article" date="2023" name="Front. Mar. Sci.">
        <title>A new Merluccius polli reference genome to investigate the effects of global change in West African waters.</title>
        <authorList>
            <person name="Mateo J.L."/>
            <person name="Blanco-Fernandez C."/>
            <person name="Garcia-Vazquez E."/>
            <person name="Machado-Schiaffino G."/>
        </authorList>
    </citation>
    <scope>NUCLEOTIDE SEQUENCE</scope>
    <source>
        <strain evidence="12">C29</strain>
        <tissue evidence="12">Fin</tissue>
    </source>
</reference>
<feature type="compositionally biased region" description="Polar residues" evidence="9">
    <location>
        <begin position="83"/>
        <end position="92"/>
    </location>
</feature>
<feature type="region of interest" description="Disordered" evidence="9">
    <location>
        <begin position="417"/>
        <end position="490"/>
    </location>
</feature>
<evidence type="ECO:0000259" key="10">
    <source>
        <dbReference type="Pfam" id="PF06657"/>
    </source>
</evidence>
<dbReference type="Gene3D" id="1.20.58.90">
    <property type="match status" value="1"/>
</dbReference>
<keyword evidence="13" id="KW-1185">Reference proteome</keyword>
<evidence type="ECO:0000256" key="3">
    <source>
        <dbReference type="ARBA" id="ARBA00022490"/>
    </source>
</evidence>
<dbReference type="GO" id="GO:0005874">
    <property type="term" value="C:microtubule"/>
    <property type="evidence" value="ECO:0007669"/>
    <property type="project" value="UniProtKB-KW"/>
</dbReference>
<evidence type="ECO:0000256" key="4">
    <source>
        <dbReference type="ARBA" id="ARBA00022701"/>
    </source>
</evidence>
<keyword evidence="3" id="KW-0963">Cytoplasm</keyword>
<dbReference type="InterPro" id="IPR025913">
    <property type="entry name" value="Cep57_CLD"/>
</dbReference>
<feature type="domain" description="Cep57 centrosome localisation" evidence="11">
    <location>
        <begin position="58"/>
        <end position="240"/>
    </location>
</feature>
<dbReference type="Pfam" id="PF14073">
    <property type="entry name" value="Cep57_CLD"/>
    <property type="match status" value="1"/>
</dbReference>
<feature type="compositionally biased region" description="Basic and acidic residues" evidence="9">
    <location>
        <begin position="473"/>
        <end position="490"/>
    </location>
</feature>
<feature type="compositionally biased region" description="Polar residues" evidence="9">
    <location>
        <begin position="1"/>
        <end position="18"/>
    </location>
</feature>
<feature type="compositionally biased region" description="Polar residues" evidence="9">
    <location>
        <begin position="417"/>
        <end position="437"/>
    </location>
</feature>
<proteinExistence type="inferred from homology"/>
<keyword evidence="5" id="KW-0175">Coiled coil</keyword>
<dbReference type="Proteomes" id="UP001174136">
    <property type="component" value="Unassembled WGS sequence"/>
</dbReference>